<accession>A0A9N7Z871</accession>
<keyword evidence="3" id="KW-1185">Reference proteome</keyword>
<gene>
    <name evidence="2" type="ORF">PLEPLA_LOCUS41130</name>
</gene>
<protein>
    <submittedName>
        <fullName evidence="2">Uncharacterized protein</fullName>
    </submittedName>
</protein>
<dbReference type="Proteomes" id="UP001153269">
    <property type="component" value="Unassembled WGS sequence"/>
</dbReference>
<feature type="region of interest" description="Disordered" evidence="1">
    <location>
        <begin position="90"/>
        <end position="112"/>
    </location>
</feature>
<comment type="caution">
    <text evidence="2">The sequence shown here is derived from an EMBL/GenBank/DDBJ whole genome shotgun (WGS) entry which is preliminary data.</text>
</comment>
<reference evidence="2" key="1">
    <citation type="submission" date="2020-03" db="EMBL/GenBank/DDBJ databases">
        <authorList>
            <person name="Weist P."/>
        </authorList>
    </citation>
    <scope>NUCLEOTIDE SEQUENCE</scope>
</reference>
<dbReference type="AlphaFoldDB" id="A0A9N7Z871"/>
<evidence type="ECO:0000313" key="3">
    <source>
        <dbReference type="Proteomes" id="UP001153269"/>
    </source>
</evidence>
<organism evidence="2 3">
    <name type="scientific">Pleuronectes platessa</name>
    <name type="common">European plaice</name>
    <dbReference type="NCBI Taxonomy" id="8262"/>
    <lineage>
        <taxon>Eukaryota</taxon>
        <taxon>Metazoa</taxon>
        <taxon>Chordata</taxon>
        <taxon>Craniata</taxon>
        <taxon>Vertebrata</taxon>
        <taxon>Euteleostomi</taxon>
        <taxon>Actinopterygii</taxon>
        <taxon>Neopterygii</taxon>
        <taxon>Teleostei</taxon>
        <taxon>Neoteleostei</taxon>
        <taxon>Acanthomorphata</taxon>
        <taxon>Carangaria</taxon>
        <taxon>Pleuronectiformes</taxon>
        <taxon>Pleuronectoidei</taxon>
        <taxon>Pleuronectidae</taxon>
        <taxon>Pleuronectes</taxon>
    </lineage>
</organism>
<name>A0A9N7Z871_PLEPL</name>
<evidence type="ECO:0000256" key="1">
    <source>
        <dbReference type="SAM" id="MobiDB-lite"/>
    </source>
</evidence>
<feature type="region of interest" description="Disordered" evidence="1">
    <location>
        <begin position="1"/>
        <end position="21"/>
    </location>
</feature>
<evidence type="ECO:0000313" key="2">
    <source>
        <dbReference type="EMBL" id="CAB1453377.1"/>
    </source>
</evidence>
<proteinExistence type="predicted"/>
<sequence>MNAAGDSPGYTRSQQQDSSRAVSFAVVTCASCELTRNLKPISCLRSHSESPSAQSVCFLHCTTKPALTVPAQGLQLDGVGGEPAVGNHLLAKGTDGTNTGKMFVQQQSKKSS</sequence>
<feature type="compositionally biased region" description="Polar residues" evidence="1">
    <location>
        <begin position="10"/>
        <end position="21"/>
    </location>
</feature>
<dbReference type="EMBL" id="CADEAL010004168">
    <property type="protein sequence ID" value="CAB1453377.1"/>
    <property type="molecule type" value="Genomic_DNA"/>
</dbReference>
<feature type="compositionally biased region" description="Polar residues" evidence="1">
    <location>
        <begin position="95"/>
        <end position="112"/>
    </location>
</feature>